<keyword evidence="2" id="KW-0812">Transmembrane</keyword>
<dbReference type="RefSeq" id="XP_052126071.1">
    <property type="nucleotide sequence ID" value="XM_052270111.1"/>
</dbReference>
<feature type="region of interest" description="Disordered" evidence="1">
    <location>
        <begin position="78"/>
        <end position="109"/>
    </location>
</feature>
<evidence type="ECO:0000313" key="4">
    <source>
        <dbReference type="RefSeq" id="XP_052126071.1"/>
    </source>
</evidence>
<proteinExistence type="predicted"/>
<name>A0A9C6U288_FRAOC</name>
<sequence length="356" mass="37326">MSDSGDTEADGSTANLAEGEGGKSDSKKKIIRLLTVMAYVSAVSGSAFMLSMYYLFLWEPKVAEHHLRADPNSHQALALQGHHSPPRGAGDYWQLGPHDAHSPYRPPGTPEAFPIGAYRPLAPALGPPASTHQRPYQDLPPVWMHAPPPPPRPPSLSQVRADSVLLDRIAAIAGAPSESPPLAPESRAPVTLHRRRPILDGAPEEAPASSPSVREVPLVSTPIVAVPTHSSEVTTARGGELPSPRPSLQQPPPPPPPPPGPRPALRMTPVVASTPSAPRLLEDISLVSSMRLQPSASPSPVEVSRPRPSPSPDVPASPNPPAAARVGNETTVKASGVTAAVTVGELEAVAVAKDRR</sequence>
<keyword evidence="2" id="KW-0472">Membrane</keyword>
<keyword evidence="2" id="KW-1133">Transmembrane helix</keyword>
<organism evidence="3 4">
    <name type="scientific">Frankliniella occidentalis</name>
    <name type="common">Western flower thrips</name>
    <name type="synonym">Euthrips occidentalis</name>
    <dbReference type="NCBI Taxonomy" id="133901"/>
    <lineage>
        <taxon>Eukaryota</taxon>
        <taxon>Metazoa</taxon>
        <taxon>Ecdysozoa</taxon>
        <taxon>Arthropoda</taxon>
        <taxon>Hexapoda</taxon>
        <taxon>Insecta</taxon>
        <taxon>Pterygota</taxon>
        <taxon>Neoptera</taxon>
        <taxon>Paraneoptera</taxon>
        <taxon>Thysanoptera</taxon>
        <taxon>Terebrantia</taxon>
        <taxon>Thripoidea</taxon>
        <taxon>Thripidae</taxon>
        <taxon>Frankliniella</taxon>
    </lineage>
</organism>
<dbReference type="KEGG" id="foc:127748607"/>
<feature type="compositionally biased region" description="Low complexity" evidence="1">
    <location>
        <begin position="294"/>
        <end position="303"/>
    </location>
</feature>
<dbReference type="GeneID" id="127748607"/>
<evidence type="ECO:0000256" key="1">
    <source>
        <dbReference type="SAM" id="MobiDB-lite"/>
    </source>
</evidence>
<feature type="compositionally biased region" description="Pro residues" evidence="1">
    <location>
        <begin position="243"/>
        <end position="262"/>
    </location>
</feature>
<feature type="transmembrane region" description="Helical" evidence="2">
    <location>
        <begin position="33"/>
        <end position="56"/>
    </location>
</feature>
<evidence type="ECO:0000313" key="3">
    <source>
        <dbReference type="Proteomes" id="UP000504606"/>
    </source>
</evidence>
<keyword evidence="3" id="KW-1185">Reference proteome</keyword>
<feature type="region of interest" description="Disordered" evidence="1">
    <location>
        <begin position="291"/>
        <end position="328"/>
    </location>
</feature>
<dbReference type="Pfam" id="PF15018">
    <property type="entry name" value="InaF-motif"/>
    <property type="match status" value="1"/>
</dbReference>
<evidence type="ECO:0000256" key="2">
    <source>
        <dbReference type="SAM" id="Phobius"/>
    </source>
</evidence>
<feature type="region of interest" description="Disordered" evidence="1">
    <location>
        <begin position="1"/>
        <end position="23"/>
    </location>
</feature>
<accession>A0A9C6U288</accession>
<feature type="compositionally biased region" description="Pro residues" evidence="1">
    <location>
        <begin position="307"/>
        <end position="321"/>
    </location>
</feature>
<dbReference type="AlphaFoldDB" id="A0A9C6U288"/>
<dbReference type="InterPro" id="IPR029162">
    <property type="entry name" value="InaF-motif"/>
</dbReference>
<gene>
    <name evidence="4" type="primary">LOC127748607</name>
</gene>
<dbReference type="OrthoDB" id="6617791at2759"/>
<feature type="region of interest" description="Disordered" evidence="1">
    <location>
        <begin position="224"/>
        <end position="276"/>
    </location>
</feature>
<reference evidence="4" key="1">
    <citation type="submission" date="2025-08" db="UniProtKB">
        <authorList>
            <consortium name="RefSeq"/>
        </authorList>
    </citation>
    <scope>IDENTIFICATION</scope>
    <source>
        <tissue evidence="4">Whole organism</tissue>
    </source>
</reference>
<dbReference type="PANTHER" id="PTHR34929">
    <property type="entry name" value="ZGC:153157"/>
    <property type="match status" value="1"/>
</dbReference>
<dbReference type="PANTHER" id="PTHR34929:SF1">
    <property type="entry name" value="INAF MOTIF CONTAINING 2"/>
    <property type="match status" value="1"/>
</dbReference>
<protein>
    <submittedName>
        <fullName evidence="4">Uncharacterized protein LOC127748607</fullName>
    </submittedName>
</protein>
<dbReference type="Proteomes" id="UP000504606">
    <property type="component" value="Unplaced"/>
</dbReference>